<dbReference type="InterPro" id="IPR011990">
    <property type="entry name" value="TPR-like_helical_dom_sf"/>
</dbReference>
<dbReference type="Gene3D" id="1.25.40.10">
    <property type="entry name" value="Tetratricopeptide repeat domain"/>
    <property type="match status" value="1"/>
</dbReference>
<evidence type="ECO:0008006" key="3">
    <source>
        <dbReference type="Google" id="ProtNLM"/>
    </source>
</evidence>
<reference evidence="2" key="1">
    <citation type="journal article" date="2019" name="Int. J. Syst. Evol. Microbiol.">
        <title>The Global Catalogue of Microorganisms (GCM) 10K type strain sequencing project: providing services to taxonomists for standard genome sequencing and annotation.</title>
        <authorList>
            <consortium name="The Broad Institute Genomics Platform"/>
            <consortium name="The Broad Institute Genome Sequencing Center for Infectious Disease"/>
            <person name="Wu L."/>
            <person name="Ma J."/>
        </authorList>
    </citation>
    <scope>NUCLEOTIDE SEQUENCE [LARGE SCALE GENOMIC DNA]</scope>
    <source>
        <strain evidence="2">KCTC 52449</strain>
    </source>
</reference>
<gene>
    <name evidence="1" type="ORF">ACFOEW_20810</name>
</gene>
<dbReference type="PROSITE" id="PS51257">
    <property type="entry name" value="PROKAR_LIPOPROTEIN"/>
    <property type="match status" value="1"/>
</dbReference>
<sequence>MRLTSLLIVTFLGLQGCVSSPSHMNKFSEGNYAEVVAEVTGSHLTLEDVPLHKLYLLCPAYYEIREYEKFTECADYVLAHPDPGTEFYPGLDFTYVNKLEFQGYVKSYQAKMLLEFTEYEEAYELAGEAYTLLKENTSTEVNEGRLLSYLVAPLEVQALSLIYRNKGAQAQPYIEELSGLNYYSPGRSSFLRVKQTALGRIYFAQKDYARALDILRQDISDPLAALVTPLILMVENVSTDADVREGALRTPELYMLSKSYFETGDIDKARQGFDTLLANPIINSLGEIHWAALKDRAVISWQQQAPDEAIEMLMQAVEIIESQRSTIRSEAYKIGFVGDKQAVYELLVEYLLAKNRTADAFVYAEKAKARALVDMLAQKQSFAGDGAARAGLAELADLESQMQRTTVAAIKNSARTRGLILRQREALEAQAPEVASLVSVGNVDTRALQQQLAGDEQLIEFFGNHEALYAFIVDREQITVKHLDGRGLAEKISRFRQDIMQTNSNAWQ</sequence>
<organism evidence="1 2">
    <name type="scientific">Alteromonas oceani</name>
    <dbReference type="NCBI Taxonomy" id="2071609"/>
    <lineage>
        <taxon>Bacteria</taxon>
        <taxon>Pseudomonadati</taxon>
        <taxon>Pseudomonadota</taxon>
        <taxon>Gammaproteobacteria</taxon>
        <taxon>Alteromonadales</taxon>
        <taxon>Alteromonadaceae</taxon>
        <taxon>Alteromonas/Salinimonas group</taxon>
        <taxon>Alteromonas</taxon>
    </lineage>
</organism>
<evidence type="ECO:0000313" key="2">
    <source>
        <dbReference type="Proteomes" id="UP001595477"/>
    </source>
</evidence>
<dbReference type="RefSeq" id="WP_123325479.1">
    <property type="nucleotide sequence ID" value="NZ_JBHRSX010000101.1"/>
</dbReference>
<protein>
    <recommendedName>
        <fullName evidence="3">Tetratricopeptide repeat protein</fullName>
    </recommendedName>
</protein>
<evidence type="ECO:0000313" key="1">
    <source>
        <dbReference type="EMBL" id="MFC3204253.1"/>
    </source>
</evidence>
<comment type="caution">
    <text evidence="1">The sequence shown here is derived from an EMBL/GenBank/DDBJ whole genome shotgun (WGS) entry which is preliminary data.</text>
</comment>
<accession>A0ABV7K4E0</accession>
<name>A0ABV7K4E0_9ALTE</name>
<dbReference type="Proteomes" id="UP001595477">
    <property type="component" value="Unassembled WGS sequence"/>
</dbReference>
<proteinExistence type="predicted"/>
<keyword evidence="2" id="KW-1185">Reference proteome</keyword>
<dbReference type="SUPFAM" id="SSF48452">
    <property type="entry name" value="TPR-like"/>
    <property type="match status" value="1"/>
</dbReference>
<dbReference type="EMBL" id="JBHRSX010000101">
    <property type="protein sequence ID" value="MFC3204253.1"/>
    <property type="molecule type" value="Genomic_DNA"/>
</dbReference>